<dbReference type="Proteomes" id="UP000199109">
    <property type="component" value="Unassembled WGS sequence"/>
</dbReference>
<protein>
    <submittedName>
        <fullName evidence="1">Galactonate dehydratase</fullName>
    </submittedName>
</protein>
<name>A0A1G7CT94_9FLAO</name>
<dbReference type="EMBL" id="FNAO01000005">
    <property type="protein sequence ID" value="SDE42473.1"/>
    <property type="molecule type" value="Genomic_DNA"/>
</dbReference>
<dbReference type="SUPFAM" id="SSF51604">
    <property type="entry name" value="Enolase C-terminal domain-like"/>
    <property type="match status" value="1"/>
</dbReference>
<proteinExistence type="predicted"/>
<dbReference type="AlphaFoldDB" id="A0A1G7CT94"/>
<dbReference type="RefSeq" id="WP_175455305.1">
    <property type="nucleotide sequence ID" value="NZ_FNAO01000005.1"/>
</dbReference>
<dbReference type="Gene3D" id="3.20.20.120">
    <property type="entry name" value="Enolase-like C-terminal domain"/>
    <property type="match status" value="1"/>
</dbReference>
<evidence type="ECO:0000313" key="2">
    <source>
        <dbReference type="Proteomes" id="UP000199109"/>
    </source>
</evidence>
<dbReference type="STRING" id="641691.SAMN05421636_10520"/>
<sequence length="112" mass="12803">MGKALGVPVCELLGGKQRDFVECFASVRFRTKEELLEYSKICIKEGWKMLRLAPAEFETKDDKELFDPRKSIAIIVDWVTDLRKEVGSKITIVIPSTYIILTYKSNNRLGFG</sequence>
<dbReference type="InterPro" id="IPR036849">
    <property type="entry name" value="Enolase-like_C_sf"/>
</dbReference>
<reference evidence="1 2" key="1">
    <citation type="submission" date="2016-10" db="EMBL/GenBank/DDBJ databases">
        <authorList>
            <person name="de Groot N.N."/>
        </authorList>
    </citation>
    <scope>NUCLEOTIDE SEQUENCE [LARGE SCALE GENOMIC DNA]</scope>
    <source>
        <strain evidence="1 2">DSM 23421</strain>
    </source>
</reference>
<gene>
    <name evidence="1" type="ORF">SAMN05421636_10520</name>
</gene>
<keyword evidence="2" id="KW-1185">Reference proteome</keyword>
<accession>A0A1G7CT94</accession>
<organism evidence="1 2">
    <name type="scientific">Pricia antarctica</name>
    <dbReference type="NCBI Taxonomy" id="641691"/>
    <lineage>
        <taxon>Bacteria</taxon>
        <taxon>Pseudomonadati</taxon>
        <taxon>Bacteroidota</taxon>
        <taxon>Flavobacteriia</taxon>
        <taxon>Flavobacteriales</taxon>
        <taxon>Flavobacteriaceae</taxon>
        <taxon>Pricia</taxon>
    </lineage>
</organism>
<evidence type="ECO:0000313" key="1">
    <source>
        <dbReference type="EMBL" id="SDE42473.1"/>
    </source>
</evidence>